<dbReference type="OrthoDB" id="8828485at2"/>
<feature type="domain" description="PLD phosphodiesterase" evidence="10">
    <location>
        <begin position="370"/>
        <end position="397"/>
    </location>
</feature>
<evidence type="ECO:0000256" key="4">
    <source>
        <dbReference type="ARBA" id="ARBA00018392"/>
    </source>
</evidence>
<dbReference type="Pfam" id="PF13091">
    <property type="entry name" value="PLDc_2"/>
    <property type="match status" value="1"/>
</dbReference>
<comment type="subcellular location">
    <subcellularLocation>
        <location evidence="3">Secreted</location>
    </subcellularLocation>
</comment>
<evidence type="ECO:0000256" key="8">
    <source>
        <dbReference type="ARBA" id="ARBA00023098"/>
    </source>
</evidence>
<dbReference type="Proteomes" id="UP000068164">
    <property type="component" value="Unassembled WGS sequence"/>
</dbReference>
<evidence type="ECO:0000256" key="1">
    <source>
        <dbReference type="ARBA" id="ARBA00000798"/>
    </source>
</evidence>
<evidence type="ECO:0000256" key="2">
    <source>
        <dbReference type="ARBA" id="ARBA00003145"/>
    </source>
</evidence>
<comment type="catalytic activity">
    <reaction evidence="1">
        <text>a 1,2-diacyl-sn-glycero-3-phosphocholine + H2O = a 1,2-diacyl-sn-glycero-3-phosphate + choline + H(+)</text>
        <dbReference type="Rhea" id="RHEA:14445"/>
        <dbReference type="ChEBI" id="CHEBI:15354"/>
        <dbReference type="ChEBI" id="CHEBI:15377"/>
        <dbReference type="ChEBI" id="CHEBI:15378"/>
        <dbReference type="ChEBI" id="CHEBI:57643"/>
        <dbReference type="ChEBI" id="CHEBI:58608"/>
        <dbReference type="EC" id="3.1.4.4"/>
    </reaction>
</comment>
<keyword evidence="5" id="KW-0964">Secreted</keyword>
<protein>
    <recommendedName>
        <fullName evidence="4">Phospholipase D</fullName>
    </recommendedName>
    <alternativeName>
        <fullName evidence="9">Choline phosphatase</fullName>
    </alternativeName>
</protein>
<evidence type="ECO:0000256" key="5">
    <source>
        <dbReference type="ARBA" id="ARBA00022525"/>
    </source>
</evidence>
<dbReference type="GO" id="GO:0004630">
    <property type="term" value="F:phospholipase D activity"/>
    <property type="evidence" value="ECO:0007669"/>
    <property type="project" value="UniProtKB-EC"/>
</dbReference>
<comment type="function">
    <text evidence="2">Could be a virulence factor.</text>
</comment>
<keyword evidence="12" id="KW-1185">Reference proteome</keyword>
<evidence type="ECO:0000313" key="12">
    <source>
        <dbReference type="Proteomes" id="UP000068164"/>
    </source>
</evidence>
<dbReference type="CDD" id="cd09143">
    <property type="entry name" value="PLDc_vPLD1_2_like_bac_2"/>
    <property type="match status" value="1"/>
</dbReference>
<sequence length="506" mass="56751">MHEYRSADNAPTPDLFRAVFPSLGRLAGQKPVRSIVRRGRNAWRTGVAAEATFLIDGEAYFSALDDALGRAQREIWIIGWDFNPDIRLRPHSSTETLGERLLSLVDKLPQLRVRILVWGMGPIYSGKSLRLFRQSPISRHPQISLTFDFKHPLRACHHQKLVSIDESVAFMGGIDLTARRWDESDHRSANPLRLSPDGIPYPPVHDVQCLVSGEVAGMIRDVARRRWKRATSENVSSETDATIIRPALVADMVQAPAAIALTEPGLIGKRGRYEARRLTRDAIAAAKRYIYIETQYLASAGVGRALARRLKEPNGPEIAVIVTKTSHGWIEKFAMGSNRDRLIRRLKRADRFDRLKVMYAVTSDDNGGEEEITVHSKLIIIDDRFVRVGSSNLNNRSEGLDTECDLALEADCAAHQEAITSLRHRLIAEHLSATAAEVREMEKSRSMLGAIAALNTRKRGLREYEVDPDCSETGLLPGSALVDPRRPYWPLQKLRLRLGRFLATLV</sequence>
<dbReference type="SMART" id="SM00155">
    <property type="entry name" value="PLDc"/>
    <property type="match status" value="2"/>
</dbReference>
<dbReference type="Gene3D" id="3.30.870.10">
    <property type="entry name" value="Endonuclease Chain A"/>
    <property type="match status" value="2"/>
</dbReference>
<dbReference type="PANTHER" id="PTHR18896">
    <property type="entry name" value="PHOSPHOLIPASE D"/>
    <property type="match status" value="1"/>
</dbReference>
<evidence type="ECO:0000313" key="11">
    <source>
        <dbReference type="EMBL" id="KWV47981.1"/>
    </source>
</evidence>
<evidence type="ECO:0000259" key="10">
    <source>
        <dbReference type="PROSITE" id="PS50035"/>
    </source>
</evidence>
<feature type="domain" description="PLD phosphodiesterase" evidence="10">
    <location>
        <begin position="153"/>
        <end position="180"/>
    </location>
</feature>
<dbReference type="InterPro" id="IPR015679">
    <property type="entry name" value="PLipase_D_fam"/>
</dbReference>
<organism evidence="11 12">
    <name type="scientific">Rhizobium altiplani</name>
    <dbReference type="NCBI Taxonomy" id="1864509"/>
    <lineage>
        <taxon>Bacteria</taxon>
        <taxon>Pseudomonadati</taxon>
        <taxon>Pseudomonadota</taxon>
        <taxon>Alphaproteobacteria</taxon>
        <taxon>Hyphomicrobiales</taxon>
        <taxon>Rhizobiaceae</taxon>
        <taxon>Rhizobium/Agrobacterium group</taxon>
        <taxon>Rhizobium</taxon>
    </lineage>
</organism>
<dbReference type="AlphaFoldDB" id="A0A109JFI5"/>
<comment type="caution">
    <text evidence="11">The sequence shown here is derived from an EMBL/GenBank/DDBJ whole genome shotgun (WGS) entry which is preliminary data.</text>
</comment>
<dbReference type="InterPro" id="IPR001736">
    <property type="entry name" value="PLipase_D/transphosphatidylase"/>
</dbReference>
<dbReference type="SUPFAM" id="SSF56024">
    <property type="entry name" value="Phospholipase D/nuclease"/>
    <property type="match status" value="2"/>
</dbReference>
<dbReference type="GO" id="GO:0009395">
    <property type="term" value="P:phospholipid catabolic process"/>
    <property type="evidence" value="ECO:0007669"/>
    <property type="project" value="TreeGrafter"/>
</dbReference>
<keyword evidence="6" id="KW-0677">Repeat</keyword>
<evidence type="ECO:0000256" key="6">
    <source>
        <dbReference type="ARBA" id="ARBA00022737"/>
    </source>
</evidence>
<dbReference type="PANTHER" id="PTHR18896:SF76">
    <property type="entry name" value="PHOSPHOLIPASE"/>
    <property type="match status" value="1"/>
</dbReference>
<dbReference type="EMBL" id="LNCD01000101">
    <property type="protein sequence ID" value="KWV47981.1"/>
    <property type="molecule type" value="Genomic_DNA"/>
</dbReference>
<dbReference type="PROSITE" id="PS50035">
    <property type="entry name" value="PLD"/>
    <property type="match status" value="2"/>
</dbReference>
<keyword evidence="8" id="KW-0443">Lipid metabolism</keyword>
<evidence type="ECO:0000256" key="3">
    <source>
        <dbReference type="ARBA" id="ARBA00004613"/>
    </source>
</evidence>
<name>A0A109JFI5_9HYPH</name>
<gene>
    <name evidence="11" type="ORF">AS026_12525</name>
</gene>
<accession>A0A109JFI5</accession>
<evidence type="ECO:0000256" key="7">
    <source>
        <dbReference type="ARBA" id="ARBA00022801"/>
    </source>
</evidence>
<dbReference type="GO" id="GO:0005576">
    <property type="term" value="C:extracellular region"/>
    <property type="evidence" value="ECO:0007669"/>
    <property type="project" value="UniProtKB-SubCell"/>
</dbReference>
<evidence type="ECO:0000256" key="9">
    <source>
        <dbReference type="ARBA" id="ARBA00029594"/>
    </source>
</evidence>
<reference evidence="11 12" key="1">
    <citation type="submission" date="2015-11" db="EMBL/GenBank/DDBJ databases">
        <title>Draft Genome Sequence of the Strain BR 10423 (Rhizobium sp.) isolated from nodules of Mimosa pudica.</title>
        <authorList>
            <person name="Barauna A.C."/>
            <person name="Zilli J.E."/>
            <person name="Simoes-Araujo J.L."/>
            <person name="Reis V.M."/>
            <person name="James E.K."/>
            <person name="Reis F.B.Jr."/>
            <person name="Rouws L.F."/>
            <person name="Passos S.R."/>
            <person name="Gois S.R."/>
        </authorList>
    </citation>
    <scope>NUCLEOTIDE SEQUENCE [LARGE SCALE GENOMIC DNA]</scope>
    <source>
        <strain evidence="11 12">BR10423</strain>
    </source>
</reference>
<proteinExistence type="predicted"/>
<keyword evidence="7" id="KW-0378">Hydrolase</keyword>
<dbReference type="CDD" id="cd09140">
    <property type="entry name" value="PLDc_vPLD1_2_like_bac_1"/>
    <property type="match status" value="1"/>
</dbReference>
<dbReference type="InterPro" id="IPR025202">
    <property type="entry name" value="PLD-like_dom"/>
</dbReference>